<dbReference type="EMBL" id="DRGM01000061">
    <property type="protein sequence ID" value="HEA15923.1"/>
    <property type="molecule type" value="Genomic_DNA"/>
</dbReference>
<proteinExistence type="predicted"/>
<sequence length="315" mass="34231">MLAKKFIFFTALLLLISCSENNTGIALGSLERERVIHPATTNNILIELPVAAGDPVKKGQVVAQFDDQLQQAMVAKVKAQFMQAQANLEKVLNGARAEEVAAANAAVAAAKATSLQSEANFERTQRLVKDRLASQDTLDRATASRDENLAKLESAQQQLNELTSGSRIEDIHIAKAQLQAADAELTIQQKHLNDLTITATRDGILDNLPWHVGERVTQNSPVAIVLAAGAPHARVYIPEPYRAKLSRGMQLMVKVDGISTAYSGTLTWIANDPAFTPYYALNQEERARLMYLAEVTLPKSAENLPSGVPAQVIMP</sequence>
<dbReference type="RefSeq" id="WP_304180527.1">
    <property type="nucleotide sequence ID" value="NZ_DRGM01000061.1"/>
</dbReference>
<gene>
    <name evidence="4" type="ORF">ENH88_05640</name>
</gene>
<dbReference type="InterPro" id="IPR059052">
    <property type="entry name" value="HH_YbhG-like"/>
</dbReference>
<dbReference type="GO" id="GO:0030313">
    <property type="term" value="C:cell envelope"/>
    <property type="evidence" value="ECO:0007669"/>
    <property type="project" value="UniProtKB-SubCell"/>
</dbReference>
<reference evidence="4" key="1">
    <citation type="journal article" date="2020" name="mSystems">
        <title>Genome- and Community-Level Interaction Insights into Carbon Utilization and Element Cycling Functions of Hydrothermarchaeota in Hydrothermal Sediment.</title>
        <authorList>
            <person name="Zhou Z."/>
            <person name="Liu Y."/>
            <person name="Xu W."/>
            <person name="Pan J."/>
            <person name="Luo Z.H."/>
            <person name="Li M."/>
        </authorList>
    </citation>
    <scope>NUCLEOTIDE SEQUENCE [LARGE SCALE GENOMIC DNA]</scope>
    <source>
        <strain evidence="4">HyVt-346</strain>
    </source>
</reference>
<dbReference type="PROSITE" id="PS51257">
    <property type="entry name" value="PROKAR_LIPOPROTEIN"/>
    <property type="match status" value="1"/>
</dbReference>
<dbReference type="PANTHER" id="PTHR32347">
    <property type="entry name" value="EFFLUX SYSTEM COMPONENT YKNX-RELATED"/>
    <property type="match status" value="1"/>
</dbReference>
<feature type="domain" description="YbhG-like alpha-helical hairpin" evidence="3">
    <location>
        <begin position="66"/>
        <end position="194"/>
    </location>
</feature>
<evidence type="ECO:0000256" key="1">
    <source>
        <dbReference type="ARBA" id="ARBA00004196"/>
    </source>
</evidence>
<organism evidence="4">
    <name type="scientific">Pseudoalteromonas prydzensis</name>
    <dbReference type="NCBI Taxonomy" id="182141"/>
    <lineage>
        <taxon>Bacteria</taxon>
        <taxon>Pseudomonadati</taxon>
        <taxon>Pseudomonadota</taxon>
        <taxon>Gammaproteobacteria</taxon>
        <taxon>Alteromonadales</taxon>
        <taxon>Pseudoalteromonadaceae</taxon>
        <taxon>Pseudoalteromonas</taxon>
    </lineage>
</organism>
<dbReference type="Gene3D" id="1.10.287.470">
    <property type="entry name" value="Helix hairpin bin"/>
    <property type="match status" value="3"/>
</dbReference>
<dbReference type="PANTHER" id="PTHR32347:SF29">
    <property type="entry name" value="UPF0194 MEMBRANE PROTEIN YBHG"/>
    <property type="match status" value="1"/>
</dbReference>
<name>A0A7V1GDQ7_9GAMM</name>
<protein>
    <submittedName>
        <fullName evidence="4">HlyD family efflux transporter periplasmic adaptor subunit</fullName>
    </submittedName>
</protein>
<dbReference type="Gene3D" id="2.40.30.170">
    <property type="match status" value="1"/>
</dbReference>
<comment type="subcellular location">
    <subcellularLocation>
        <location evidence="1">Cell envelope</location>
    </subcellularLocation>
</comment>
<evidence type="ECO:0000259" key="3">
    <source>
        <dbReference type="Pfam" id="PF25881"/>
    </source>
</evidence>
<evidence type="ECO:0000313" key="4">
    <source>
        <dbReference type="EMBL" id="HEA15923.1"/>
    </source>
</evidence>
<dbReference type="Gene3D" id="2.40.50.100">
    <property type="match status" value="2"/>
</dbReference>
<dbReference type="Proteomes" id="UP000886188">
    <property type="component" value="Unassembled WGS sequence"/>
</dbReference>
<comment type="caution">
    <text evidence="4">The sequence shown here is derived from an EMBL/GenBank/DDBJ whole genome shotgun (WGS) entry which is preliminary data.</text>
</comment>
<dbReference type="SUPFAM" id="SSF111369">
    <property type="entry name" value="HlyD-like secretion proteins"/>
    <property type="match status" value="1"/>
</dbReference>
<accession>A0A7V1GDQ7</accession>
<dbReference type="AlphaFoldDB" id="A0A7V1GDQ7"/>
<keyword evidence="2" id="KW-0175">Coiled coil</keyword>
<evidence type="ECO:0000256" key="2">
    <source>
        <dbReference type="ARBA" id="ARBA00023054"/>
    </source>
</evidence>
<dbReference type="Pfam" id="PF25881">
    <property type="entry name" value="HH_YBHG"/>
    <property type="match status" value="1"/>
</dbReference>
<dbReference type="InterPro" id="IPR050465">
    <property type="entry name" value="UPF0194_transport"/>
</dbReference>